<dbReference type="PANTHER" id="PTHR34698">
    <property type="entry name" value="5-OXOPROLINASE SUBUNIT B"/>
    <property type="match status" value="1"/>
</dbReference>
<dbReference type="GO" id="GO:0016787">
    <property type="term" value="F:hydrolase activity"/>
    <property type="evidence" value="ECO:0007669"/>
    <property type="project" value="UniProtKB-KW"/>
</dbReference>
<evidence type="ECO:0000256" key="2">
    <source>
        <dbReference type="ARBA" id="ARBA00022801"/>
    </source>
</evidence>
<dbReference type="EMBL" id="AP021858">
    <property type="protein sequence ID" value="BBO23231.1"/>
    <property type="molecule type" value="Genomic_DNA"/>
</dbReference>
<dbReference type="SUPFAM" id="SSF50891">
    <property type="entry name" value="Cyclophilin-like"/>
    <property type="match status" value="1"/>
</dbReference>
<dbReference type="GO" id="GO:0005524">
    <property type="term" value="F:ATP binding"/>
    <property type="evidence" value="ECO:0007669"/>
    <property type="project" value="UniProtKB-KW"/>
</dbReference>
<evidence type="ECO:0000256" key="3">
    <source>
        <dbReference type="ARBA" id="ARBA00022840"/>
    </source>
</evidence>
<name>A0A809S8W7_9BACT</name>
<dbReference type="KEGG" id="npy:NPRO_08260"/>
<dbReference type="Proteomes" id="UP000662873">
    <property type="component" value="Chromosome"/>
</dbReference>
<keyword evidence="3" id="KW-0067">ATP-binding</keyword>
<dbReference type="SMART" id="SM00796">
    <property type="entry name" value="AHS1"/>
    <property type="match status" value="1"/>
</dbReference>
<keyword evidence="1" id="KW-0547">Nucleotide-binding</keyword>
<evidence type="ECO:0000256" key="1">
    <source>
        <dbReference type="ARBA" id="ARBA00022741"/>
    </source>
</evidence>
<dbReference type="AlphaFoldDB" id="A0A809S8W7"/>
<evidence type="ECO:0000313" key="5">
    <source>
        <dbReference type="EMBL" id="BBO23231.1"/>
    </source>
</evidence>
<protein>
    <submittedName>
        <fullName evidence="5">Kinase A inhibitor</fullName>
    </submittedName>
</protein>
<accession>A0A809S8W7</accession>
<gene>
    <name evidence="5" type="ORF">NPRO_08260</name>
</gene>
<dbReference type="PANTHER" id="PTHR34698:SF2">
    <property type="entry name" value="5-OXOPROLINASE SUBUNIT B"/>
    <property type="match status" value="1"/>
</dbReference>
<dbReference type="InterPro" id="IPR003833">
    <property type="entry name" value="CT_C_D"/>
</dbReference>
<sequence length="211" mass="22918">MRTERIGERLIVIEDCGEQAVRLRDAIEAGAIPGVEEVVPCYESVGLIVDPERFEEPSLEALLRAPLPVSRSEPKRVEVPVCYELGEDLAEVCGILGLSSEEFISRHSNAEYRCFAVGFAPGFPYLGYVDPSLAGVPRLSSPRVRVPKGSVGIAGRQTGIYPDELPGGWRLIGRTPFEIVNLEEPSFLIAPGDSVVFVPIPLGRFEEIAGA</sequence>
<dbReference type="SUPFAM" id="SSF160467">
    <property type="entry name" value="PH0987 N-terminal domain-like"/>
    <property type="match status" value="1"/>
</dbReference>
<reference evidence="5" key="1">
    <citation type="journal article" name="DNA Res.">
        <title>The physiological potential of anammox bacteria as revealed by their core genome structure.</title>
        <authorList>
            <person name="Okubo T."/>
            <person name="Toyoda A."/>
            <person name="Fukuhara K."/>
            <person name="Uchiyama I."/>
            <person name="Harigaya Y."/>
            <person name="Kuroiwa M."/>
            <person name="Suzuki T."/>
            <person name="Murakami Y."/>
            <person name="Suwa Y."/>
            <person name="Takami H."/>
        </authorList>
    </citation>
    <scope>NUCLEOTIDE SEQUENCE</scope>
    <source>
        <strain evidence="5">317325-2</strain>
    </source>
</reference>
<dbReference type="Pfam" id="PF02682">
    <property type="entry name" value="CT_C_D"/>
    <property type="match status" value="1"/>
</dbReference>
<evidence type="ECO:0000313" key="6">
    <source>
        <dbReference type="Proteomes" id="UP000662873"/>
    </source>
</evidence>
<dbReference type="InterPro" id="IPR029000">
    <property type="entry name" value="Cyclophilin-like_dom_sf"/>
</dbReference>
<proteinExistence type="predicted"/>
<dbReference type="Gene3D" id="2.40.100.10">
    <property type="entry name" value="Cyclophilin-like"/>
    <property type="match status" value="1"/>
</dbReference>
<keyword evidence="2" id="KW-0378">Hydrolase</keyword>
<organism evidence="5 6">
    <name type="scientific">Candidatus Nitrosymbiomonas proteolyticus</name>
    <dbReference type="NCBI Taxonomy" id="2608984"/>
    <lineage>
        <taxon>Bacteria</taxon>
        <taxon>Bacillati</taxon>
        <taxon>Armatimonadota</taxon>
        <taxon>Armatimonadota incertae sedis</taxon>
        <taxon>Candidatus Nitrosymbiomonas</taxon>
    </lineage>
</organism>
<dbReference type="InterPro" id="IPR010016">
    <property type="entry name" value="PxpB"/>
</dbReference>
<evidence type="ECO:0000259" key="4">
    <source>
        <dbReference type="SMART" id="SM00796"/>
    </source>
</evidence>
<dbReference type="Gene3D" id="3.30.1360.40">
    <property type="match status" value="1"/>
</dbReference>
<feature type="domain" description="Carboxyltransferase" evidence="4">
    <location>
        <begin position="1"/>
        <end position="188"/>
    </location>
</feature>